<dbReference type="Proteomes" id="UP000266196">
    <property type="component" value="Unassembled WGS sequence"/>
</dbReference>
<evidence type="ECO:0000313" key="3">
    <source>
        <dbReference type="EMBL" id="RHY00217.1"/>
    </source>
</evidence>
<evidence type="ECO:0000313" key="5">
    <source>
        <dbReference type="EMBL" id="RHY86107.1"/>
    </source>
</evidence>
<name>A0A397A3H3_APHAT</name>
<dbReference type="Proteomes" id="UP000265427">
    <property type="component" value="Unassembled WGS sequence"/>
</dbReference>
<dbReference type="AlphaFoldDB" id="A0A397A3H3"/>
<sequence>MNRPLLFALLLTAIFATTTTAWTCNSTKIVNWMNSCDKLGSDDEKCKNRACHSALHYLVEGFVRDCYVQSGLGPASELDKYIDLDNYCHGETPAPKPVPTTTTPVPTTTTPVPTTTTPVPTTSTPKPFATTTTALKWCNTTKVAKWMNSCDKLGSNDEKCKNRACHSALHYIVDKIVRDCYVQSGMGPASDLDKYIVLSNYCHSQPPAPKPVRTTTTPVPTTTTVAPTTVVPTIAPTSTPVACGTVE</sequence>
<dbReference type="VEuPathDB" id="FungiDB:H257_19358"/>
<protein>
    <submittedName>
        <fullName evidence="3">Uncharacterized protein</fullName>
    </submittedName>
</protein>
<dbReference type="EMBL" id="QUSZ01008588">
    <property type="protein sequence ID" value="RHY00217.1"/>
    <property type="molecule type" value="Genomic_DNA"/>
</dbReference>
<dbReference type="VEuPathDB" id="FungiDB:H257_17597"/>
<organism evidence="3 6">
    <name type="scientific">Aphanomyces astaci</name>
    <name type="common">Crayfish plague agent</name>
    <dbReference type="NCBI Taxonomy" id="112090"/>
    <lineage>
        <taxon>Eukaryota</taxon>
        <taxon>Sar</taxon>
        <taxon>Stramenopiles</taxon>
        <taxon>Oomycota</taxon>
        <taxon>Saprolegniomycetes</taxon>
        <taxon>Saprolegniales</taxon>
        <taxon>Verrucalvaceae</taxon>
        <taxon>Aphanomyces</taxon>
    </lineage>
</organism>
<comment type="caution">
    <text evidence="3">The sequence shown here is derived from an EMBL/GenBank/DDBJ whole genome shotgun (WGS) entry which is preliminary data.</text>
</comment>
<feature type="compositionally biased region" description="Low complexity" evidence="1">
    <location>
        <begin position="99"/>
        <end position="126"/>
    </location>
</feature>
<proteinExistence type="predicted"/>
<feature type="chain" id="PRO_5036074253" evidence="2">
    <location>
        <begin position="22"/>
        <end position="247"/>
    </location>
</feature>
<dbReference type="EMBL" id="QUTE01019880">
    <property type="protein sequence ID" value="RHY86107.1"/>
    <property type="molecule type" value="Genomic_DNA"/>
</dbReference>
<gene>
    <name evidence="4" type="ORF">DYB25_005306</name>
    <name evidence="5" type="ORF">DYB31_001573</name>
    <name evidence="3" type="ORF">DYB36_011987</name>
</gene>
<feature type="region of interest" description="Disordered" evidence="1">
    <location>
        <begin position="93"/>
        <end position="126"/>
    </location>
</feature>
<evidence type="ECO:0000256" key="1">
    <source>
        <dbReference type="SAM" id="MobiDB-lite"/>
    </source>
</evidence>
<evidence type="ECO:0000256" key="2">
    <source>
        <dbReference type="SAM" id="SignalP"/>
    </source>
</evidence>
<feature type="signal peptide" evidence="2">
    <location>
        <begin position="1"/>
        <end position="21"/>
    </location>
</feature>
<accession>A0A397A3H3</accession>
<dbReference type="PRINTS" id="PR01217">
    <property type="entry name" value="PRICHEXTENSN"/>
</dbReference>
<reference evidence="6 7" key="1">
    <citation type="submission" date="2018-08" db="EMBL/GenBank/DDBJ databases">
        <title>Aphanomyces genome sequencing and annotation.</title>
        <authorList>
            <person name="Minardi D."/>
            <person name="Oidtmann B."/>
            <person name="Van Der Giezen M."/>
            <person name="Studholme D.J."/>
        </authorList>
    </citation>
    <scope>NUCLEOTIDE SEQUENCE [LARGE SCALE GENOMIC DNA]</scope>
    <source>
        <strain evidence="5 7">197901</strain>
        <strain evidence="3 6">Kv</strain>
        <strain evidence="4 8">Yx</strain>
    </source>
</reference>
<dbReference type="EMBL" id="QUTA01006374">
    <property type="protein sequence ID" value="RHY11406.1"/>
    <property type="molecule type" value="Genomic_DNA"/>
</dbReference>
<keyword evidence="2" id="KW-0732">Signal</keyword>
<evidence type="ECO:0000313" key="6">
    <source>
        <dbReference type="Proteomes" id="UP000265427"/>
    </source>
</evidence>
<evidence type="ECO:0000313" key="4">
    <source>
        <dbReference type="EMBL" id="RHY11406.1"/>
    </source>
</evidence>
<dbReference type="Proteomes" id="UP000266239">
    <property type="component" value="Unassembled WGS sequence"/>
</dbReference>
<evidence type="ECO:0000313" key="8">
    <source>
        <dbReference type="Proteomes" id="UP000266239"/>
    </source>
</evidence>
<evidence type="ECO:0000313" key="7">
    <source>
        <dbReference type="Proteomes" id="UP000266196"/>
    </source>
</evidence>